<keyword evidence="2" id="KW-1185">Reference proteome</keyword>
<dbReference type="Proteomes" id="UP000027138">
    <property type="component" value="Unassembled WGS sequence"/>
</dbReference>
<evidence type="ECO:0000313" key="2">
    <source>
        <dbReference type="Proteomes" id="UP000027138"/>
    </source>
</evidence>
<name>A0A067KBF1_JATCU</name>
<dbReference type="AlphaFoldDB" id="A0A067KBF1"/>
<proteinExistence type="predicted"/>
<evidence type="ECO:0000313" key="1">
    <source>
        <dbReference type="EMBL" id="KDP29585.1"/>
    </source>
</evidence>
<organism evidence="1 2">
    <name type="scientific">Jatropha curcas</name>
    <name type="common">Barbados nut</name>
    <dbReference type="NCBI Taxonomy" id="180498"/>
    <lineage>
        <taxon>Eukaryota</taxon>
        <taxon>Viridiplantae</taxon>
        <taxon>Streptophyta</taxon>
        <taxon>Embryophyta</taxon>
        <taxon>Tracheophyta</taxon>
        <taxon>Spermatophyta</taxon>
        <taxon>Magnoliopsida</taxon>
        <taxon>eudicotyledons</taxon>
        <taxon>Gunneridae</taxon>
        <taxon>Pentapetalae</taxon>
        <taxon>rosids</taxon>
        <taxon>fabids</taxon>
        <taxon>Malpighiales</taxon>
        <taxon>Euphorbiaceae</taxon>
        <taxon>Crotonoideae</taxon>
        <taxon>Jatropheae</taxon>
        <taxon>Jatropha</taxon>
    </lineage>
</organism>
<dbReference type="EMBL" id="KK914739">
    <property type="protein sequence ID" value="KDP29585.1"/>
    <property type="molecule type" value="Genomic_DNA"/>
</dbReference>
<gene>
    <name evidence="1" type="ORF">JCGZ_19351</name>
</gene>
<reference evidence="1 2" key="1">
    <citation type="journal article" date="2014" name="PLoS ONE">
        <title>Global Analysis of Gene Expression Profiles in Physic Nut (Jatropha curcas L.) Seedlings Exposed to Salt Stress.</title>
        <authorList>
            <person name="Zhang L."/>
            <person name="Zhang C."/>
            <person name="Wu P."/>
            <person name="Chen Y."/>
            <person name="Li M."/>
            <person name="Jiang H."/>
            <person name="Wu G."/>
        </authorList>
    </citation>
    <scope>NUCLEOTIDE SEQUENCE [LARGE SCALE GENOMIC DNA]</scope>
    <source>
        <strain evidence="2">cv. GZQX0401</strain>
        <tissue evidence="1">Young leaves</tissue>
    </source>
</reference>
<accession>A0A067KBF1</accession>
<sequence>MYDENIENALNSVLREECDDCDDGLITDNINEGQEEGMVFSTLDWLYEFYWRHEKCKGFGVAKKSEIKGVRGPYRYYIIACDKEIAQFEERFWKQTIYVKFSDTDQRSKVKDPLALPVGLITRAHATKLRAALNAFAQEQITLELQDHNYARCEIELKETPKLVMVLKACKEAAC</sequence>
<protein>
    <submittedName>
        <fullName evidence="1">Uncharacterized protein</fullName>
    </submittedName>
</protein>